<evidence type="ECO:0000256" key="1">
    <source>
        <dbReference type="SAM" id="SignalP"/>
    </source>
</evidence>
<dbReference type="STRING" id="1120955.SAMN03080610_02166"/>
<feature type="chain" id="PRO_5011500283" description="DUF1849 family protein" evidence="1">
    <location>
        <begin position="22"/>
        <end position="287"/>
    </location>
</feature>
<proteinExistence type="predicted"/>
<protein>
    <recommendedName>
        <fullName evidence="4">DUF1849 family protein</fullName>
    </recommendedName>
</protein>
<reference evidence="2 3" key="1">
    <citation type="submission" date="2016-10" db="EMBL/GenBank/DDBJ databases">
        <authorList>
            <person name="de Groot N.N."/>
        </authorList>
    </citation>
    <scope>NUCLEOTIDE SEQUENCE [LARGE SCALE GENOMIC DNA]</scope>
    <source>
        <strain evidence="2 3">DSM 2698</strain>
    </source>
</reference>
<dbReference type="Pfam" id="PF08904">
    <property type="entry name" value="EipB_like"/>
    <property type="match status" value="1"/>
</dbReference>
<dbReference type="RefSeq" id="WP_092812473.1">
    <property type="nucleotide sequence ID" value="NZ_FMVW01000004.1"/>
</dbReference>
<dbReference type="AlphaFoldDB" id="A0A1G5NJ06"/>
<evidence type="ECO:0000313" key="2">
    <source>
        <dbReference type="EMBL" id="SCZ37387.1"/>
    </source>
</evidence>
<name>A0A1G5NJ06_AFIMA</name>
<dbReference type="OrthoDB" id="9815514at2"/>
<accession>A0A1G5NJ06</accession>
<dbReference type="InterPro" id="IPR015000">
    <property type="entry name" value="EipB-like"/>
</dbReference>
<gene>
    <name evidence="2" type="ORF">SAMN03080610_02166</name>
</gene>
<dbReference type="Proteomes" id="UP000199347">
    <property type="component" value="Unassembled WGS sequence"/>
</dbReference>
<evidence type="ECO:0000313" key="3">
    <source>
        <dbReference type="Proteomes" id="UP000199347"/>
    </source>
</evidence>
<organism evidence="2 3">
    <name type="scientific">Afifella marina DSM 2698</name>
    <dbReference type="NCBI Taxonomy" id="1120955"/>
    <lineage>
        <taxon>Bacteria</taxon>
        <taxon>Pseudomonadati</taxon>
        <taxon>Pseudomonadota</taxon>
        <taxon>Alphaproteobacteria</taxon>
        <taxon>Hyphomicrobiales</taxon>
        <taxon>Afifellaceae</taxon>
        <taxon>Afifella</taxon>
    </lineage>
</organism>
<dbReference type="EMBL" id="FMVW01000004">
    <property type="protein sequence ID" value="SCZ37387.1"/>
    <property type="molecule type" value="Genomic_DNA"/>
</dbReference>
<feature type="signal peptide" evidence="1">
    <location>
        <begin position="1"/>
        <end position="21"/>
    </location>
</feature>
<keyword evidence="1" id="KW-0732">Signal</keyword>
<evidence type="ECO:0008006" key="4">
    <source>
        <dbReference type="Google" id="ProtNLM"/>
    </source>
</evidence>
<keyword evidence="3" id="KW-1185">Reference proteome</keyword>
<sequence length="287" mass="30784">MQTIRPVHLAVAMLAVGFVTAATPLPAPQPVDAPVPHRAVYAITLAKSTDASGITDARGRMVFEVSGNACEGYTMTQRLVVNLVGGEGGDRLLDFRVSTFEDGQGGLYRFSSDTYLNDQVVEQIEGVAHRQNGKVVVDLTTPKDKTVELGTAPLFPGQHLNALLAAARTDQRFLSSVIYEGSGSGETADTATAVIGLPDKLTAEAAPSGLPDSPLVKCRHWPVSVAYFKDGEEAKPESGEEMPSYQMSFTLYENGVTRNLVMDYGDYVLNGELERIEPLASKSCKSQ</sequence>